<keyword evidence="1" id="KW-0812">Transmembrane</keyword>
<dbReference type="RefSeq" id="WP_330485070.1">
    <property type="nucleotide sequence ID" value="NZ_JAZBJZ010000086.1"/>
</dbReference>
<dbReference type="Proteomes" id="UP001333818">
    <property type="component" value="Unassembled WGS sequence"/>
</dbReference>
<keyword evidence="3" id="KW-1185">Reference proteome</keyword>
<evidence type="ECO:0000313" key="2">
    <source>
        <dbReference type="EMBL" id="MEE3718636.1"/>
    </source>
</evidence>
<dbReference type="EMBL" id="JAZBJZ010000086">
    <property type="protein sequence ID" value="MEE3718636.1"/>
    <property type="molecule type" value="Genomic_DNA"/>
</dbReference>
<evidence type="ECO:0000256" key="1">
    <source>
        <dbReference type="SAM" id="Phobius"/>
    </source>
</evidence>
<proteinExistence type="predicted"/>
<feature type="transmembrane region" description="Helical" evidence="1">
    <location>
        <begin position="189"/>
        <end position="211"/>
    </location>
</feature>
<reference evidence="2" key="1">
    <citation type="submission" date="2024-01" db="EMBL/GenBank/DDBJ databases">
        <title>Bank of Algae and Cyanobacteria of the Azores (BACA) strain genomes.</title>
        <authorList>
            <person name="Luz R."/>
            <person name="Cordeiro R."/>
            <person name="Fonseca A."/>
            <person name="Goncalves V."/>
        </authorList>
    </citation>
    <scope>NUCLEOTIDE SEQUENCE</scope>
    <source>
        <strain evidence="2">BACA0141</strain>
    </source>
</reference>
<comment type="caution">
    <text evidence="2">The sequence shown here is derived from an EMBL/GenBank/DDBJ whole genome shotgun (WGS) entry which is preliminary data.</text>
</comment>
<keyword evidence="1" id="KW-0472">Membrane</keyword>
<gene>
    <name evidence="2" type="ORF">V2H45_17990</name>
</gene>
<accession>A0AAW9Q6R9</accession>
<name>A0AAW9Q6R9_9CYAN</name>
<feature type="transmembrane region" description="Helical" evidence="1">
    <location>
        <begin position="16"/>
        <end position="36"/>
    </location>
</feature>
<sequence>MSSASSKNISYSAQKLIIHISYPTGYILAAIVFLLVTDASCGINLAINLPISFIDESRLIAKSLNSSKLICNRTTDEVSCSLTGTSLFGNVEKAINSKYGRLIKVDRKSTSIISDREPNGVSRYVVRDDLLVLITEKEEITIYTSPDLLSLQQEKLRSFLEDKTQSEVVIQTKKLSDFSFLSSFSHSHYIIITTTFIYTLIFLCLAILIGYKLNAKTYIFDNESAKLSILRTYNRDLLFEISLQRIKEIYLEKEKEITNKDLQIDVKPVYKIHIYDEMHSLLLSIYFEGSEISADEVHEIANSICSFLGLESYKTIDNSQ</sequence>
<evidence type="ECO:0000313" key="3">
    <source>
        <dbReference type="Proteomes" id="UP001333818"/>
    </source>
</evidence>
<dbReference type="AlphaFoldDB" id="A0AAW9Q6R9"/>
<protein>
    <submittedName>
        <fullName evidence="2">Uncharacterized protein</fullName>
    </submittedName>
</protein>
<organism evidence="2 3">
    <name type="scientific">Tumidithrix elongata BACA0141</name>
    <dbReference type="NCBI Taxonomy" id="2716417"/>
    <lineage>
        <taxon>Bacteria</taxon>
        <taxon>Bacillati</taxon>
        <taxon>Cyanobacteriota</taxon>
        <taxon>Cyanophyceae</taxon>
        <taxon>Pseudanabaenales</taxon>
        <taxon>Pseudanabaenaceae</taxon>
        <taxon>Tumidithrix</taxon>
        <taxon>Tumidithrix elongata</taxon>
    </lineage>
</organism>
<keyword evidence="1" id="KW-1133">Transmembrane helix</keyword>